<feature type="transmembrane region" description="Helical" evidence="7">
    <location>
        <begin position="32"/>
        <end position="51"/>
    </location>
</feature>
<feature type="transmembrane region" description="Helical" evidence="7">
    <location>
        <begin position="123"/>
        <end position="142"/>
    </location>
</feature>
<keyword evidence="3" id="KW-0813">Transport</keyword>
<dbReference type="EMBL" id="CAFBPJ010000180">
    <property type="protein sequence ID" value="CAB5027318.1"/>
    <property type="molecule type" value="Genomic_DNA"/>
</dbReference>
<evidence type="ECO:0000256" key="1">
    <source>
        <dbReference type="ARBA" id="ARBA00004127"/>
    </source>
</evidence>
<sequence>MAVSAPQAPTSSMDRWFSLSERGSTYGREIRGGFVTFFTMAYIVVLNPLIIGTAKDMNGNFIGGTTDVIKAITMVTAATALVAGLMTILMGVFGRFPIGVAAGLGLNGFVAFTLAPQMTWADAMGLVVLEGVLILILVLTGFRSAVFHAVPEQLKYAIGVGIGLFITIIGLVDSGLVRPGPVLVTFGPAGALAGWPIFTFCFGLILTIILVVKKVRGAILIGILGTAVVAIIIESVAKVGPKFGADGAVNPVGWGLNVPKVPDQIVATPDLGLLGQFNLFGSFQVIGVIAALLAIFSLMLSDFFDTMGTAFGLAGEADLLDEKGDIPHFESILVVDSIAAVAGGAASVSSNTSYIESASGIGEGARTGIASIITGALFLVAMFISPLVTVIPYEAATPALVVVGFLMMTQIRHIDFMNYEIGIPAFLTIALMPFTYSITNGIGAGFVTWVIIQIAVGKAKSINWLMWVVSIAFVIYFAIDPIQGVLGLG</sequence>
<dbReference type="PANTHER" id="PTHR43337:SF1">
    <property type="entry name" value="XANTHINE_URACIL PERMEASE C887.17-RELATED"/>
    <property type="match status" value="1"/>
</dbReference>
<feature type="transmembrane region" description="Helical" evidence="7">
    <location>
        <begin position="279"/>
        <end position="300"/>
    </location>
</feature>
<comment type="subcellular location">
    <subcellularLocation>
        <location evidence="1">Endomembrane system</location>
        <topology evidence="1">Multi-pass membrane protein</topology>
    </subcellularLocation>
</comment>
<feature type="transmembrane region" description="Helical" evidence="7">
    <location>
        <begin position="71"/>
        <end position="89"/>
    </location>
</feature>
<dbReference type="GO" id="GO:0012505">
    <property type="term" value="C:endomembrane system"/>
    <property type="evidence" value="ECO:0007669"/>
    <property type="project" value="UniProtKB-SubCell"/>
</dbReference>
<dbReference type="InterPro" id="IPR006043">
    <property type="entry name" value="NCS2"/>
</dbReference>
<evidence type="ECO:0000256" key="5">
    <source>
        <dbReference type="ARBA" id="ARBA00022989"/>
    </source>
</evidence>
<evidence type="ECO:0000256" key="6">
    <source>
        <dbReference type="ARBA" id="ARBA00023136"/>
    </source>
</evidence>
<evidence type="ECO:0000256" key="2">
    <source>
        <dbReference type="ARBA" id="ARBA00005697"/>
    </source>
</evidence>
<accession>A0A6J7RFC4</accession>
<dbReference type="Pfam" id="PF00860">
    <property type="entry name" value="Xan_ur_permease"/>
    <property type="match status" value="1"/>
</dbReference>
<protein>
    <submittedName>
        <fullName evidence="9">Unannotated protein</fullName>
    </submittedName>
</protein>
<keyword evidence="5 7" id="KW-1133">Transmembrane helix</keyword>
<gene>
    <name evidence="8" type="ORF">UFOPK2809_01237</name>
    <name evidence="9" type="ORF">UFOPK4092_01314</name>
</gene>
<evidence type="ECO:0000313" key="8">
    <source>
        <dbReference type="EMBL" id="CAB4757652.1"/>
    </source>
</evidence>
<keyword evidence="4 7" id="KW-0812">Transmembrane</keyword>
<dbReference type="EMBL" id="CAEZZA010000192">
    <property type="protein sequence ID" value="CAB4757652.1"/>
    <property type="molecule type" value="Genomic_DNA"/>
</dbReference>
<evidence type="ECO:0000256" key="7">
    <source>
        <dbReference type="SAM" id="Phobius"/>
    </source>
</evidence>
<feature type="transmembrane region" description="Helical" evidence="7">
    <location>
        <begin position="96"/>
        <end position="117"/>
    </location>
</feature>
<dbReference type="PANTHER" id="PTHR43337">
    <property type="entry name" value="XANTHINE/URACIL PERMEASE C887.17-RELATED"/>
    <property type="match status" value="1"/>
</dbReference>
<proteinExistence type="inferred from homology"/>
<evidence type="ECO:0000256" key="3">
    <source>
        <dbReference type="ARBA" id="ARBA00022448"/>
    </source>
</evidence>
<keyword evidence="6 7" id="KW-0472">Membrane</keyword>
<feature type="transmembrane region" description="Helical" evidence="7">
    <location>
        <begin position="154"/>
        <end position="172"/>
    </location>
</feature>
<evidence type="ECO:0000313" key="9">
    <source>
        <dbReference type="EMBL" id="CAB5027318.1"/>
    </source>
</evidence>
<reference evidence="9" key="1">
    <citation type="submission" date="2020-05" db="EMBL/GenBank/DDBJ databases">
        <authorList>
            <person name="Chiriac C."/>
            <person name="Salcher M."/>
            <person name="Ghai R."/>
            <person name="Kavagutti S V."/>
        </authorList>
    </citation>
    <scope>NUCLEOTIDE SEQUENCE</scope>
</reference>
<name>A0A6J7RFC4_9ZZZZ</name>
<organism evidence="9">
    <name type="scientific">freshwater metagenome</name>
    <dbReference type="NCBI Taxonomy" id="449393"/>
    <lineage>
        <taxon>unclassified sequences</taxon>
        <taxon>metagenomes</taxon>
        <taxon>ecological metagenomes</taxon>
    </lineage>
</organism>
<dbReference type="GO" id="GO:0005886">
    <property type="term" value="C:plasma membrane"/>
    <property type="evidence" value="ECO:0007669"/>
    <property type="project" value="TreeGrafter"/>
</dbReference>
<feature type="transmembrane region" description="Helical" evidence="7">
    <location>
        <begin position="192"/>
        <end position="212"/>
    </location>
</feature>
<evidence type="ECO:0000256" key="4">
    <source>
        <dbReference type="ARBA" id="ARBA00022692"/>
    </source>
</evidence>
<feature type="transmembrane region" description="Helical" evidence="7">
    <location>
        <begin position="464"/>
        <end position="488"/>
    </location>
</feature>
<dbReference type="AlphaFoldDB" id="A0A6J7RFC4"/>
<dbReference type="GO" id="GO:0005345">
    <property type="term" value="F:purine nucleobase transmembrane transporter activity"/>
    <property type="evidence" value="ECO:0007669"/>
    <property type="project" value="TreeGrafter"/>
</dbReference>
<comment type="similarity">
    <text evidence="2">Belongs to the nucleobase:cation symporter-2 (NCS2) (TC 2.A.40) family. Azg-like subfamily.</text>
</comment>
<dbReference type="InterPro" id="IPR045018">
    <property type="entry name" value="Azg-like"/>
</dbReference>
<feature type="transmembrane region" description="Helical" evidence="7">
    <location>
        <begin position="369"/>
        <end position="389"/>
    </location>
</feature>
<feature type="transmembrane region" description="Helical" evidence="7">
    <location>
        <begin position="426"/>
        <end position="452"/>
    </location>
</feature>
<feature type="transmembrane region" description="Helical" evidence="7">
    <location>
        <begin position="219"/>
        <end position="237"/>
    </location>
</feature>